<dbReference type="PRINTS" id="PR00947">
    <property type="entry name" value="CUTICLE"/>
</dbReference>
<gene>
    <name evidence="5" type="primary">Pcp_1</name>
    <name evidence="5" type="ORF">c0_g1_i1</name>
</gene>
<reference evidence="5" key="1">
    <citation type="submission" date="2015-06" db="EMBL/GenBank/DDBJ databases">
        <authorList>
            <person name="Hoefler B.C."/>
            <person name="Straight P.D."/>
        </authorList>
    </citation>
    <scope>NUCLEOTIDE SEQUENCE</scope>
</reference>
<feature type="signal peptide" evidence="4">
    <location>
        <begin position="1"/>
        <end position="18"/>
    </location>
</feature>
<keyword evidence="4" id="KW-0732">Signal</keyword>
<protein>
    <submittedName>
        <fullName evidence="5">Pupal cuticle protein</fullName>
    </submittedName>
</protein>
<feature type="compositionally biased region" description="Low complexity" evidence="3">
    <location>
        <begin position="191"/>
        <end position="206"/>
    </location>
</feature>
<evidence type="ECO:0000256" key="3">
    <source>
        <dbReference type="SAM" id="MobiDB-lite"/>
    </source>
</evidence>
<proteinExistence type="predicted"/>
<dbReference type="AlphaFoldDB" id="A0A0K8W7N4"/>
<sequence>MKLICFLMIGIWVAVAQARSDKYFGGKYHVPTKAATTRQQTIKPTTSKANFPQRQTTATYKHPNSITAGRRNDAGPKVPILRNDQEMKKDGRYHYQYETGNGISGMEQGTAGVAIKGASSFVSPEGVEIKLSYTADETGYHPVGDHIPKTPDYVLRALEYIRTHPFKVIKAGELRPRLSTEIAPPLLTPHNSRNFNYKSSSFNSKSVATKRPSQQNARRNDVRRRF</sequence>
<evidence type="ECO:0000313" key="5">
    <source>
        <dbReference type="EMBL" id="JAI47198.1"/>
    </source>
</evidence>
<evidence type="ECO:0000256" key="4">
    <source>
        <dbReference type="SAM" id="SignalP"/>
    </source>
</evidence>
<dbReference type="GO" id="GO:0062129">
    <property type="term" value="C:chitin-based extracellular matrix"/>
    <property type="evidence" value="ECO:0007669"/>
    <property type="project" value="TreeGrafter"/>
</dbReference>
<dbReference type="OrthoDB" id="7920766at2759"/>
<dbReference type="PANTHER" id="PTHR10380:SF173">
    <property type="entry name" value="CUTICULAR PROTEIN 47EF, ISOFORM C-RELATED"/>
    <property type="match status" value="1"/>
</dbReference>
<name>A0A0K8W7N4_BACLA</name>
<dbReference type="PROSITE" id="PS00233">
    <property type="entry name" value="CHIT_BIND_RR_1"/>
    <property type="match status" value="1"/>
</dbReference>
<dbReference type="InterPro" id="IPR050468">
    <property type="entry name" value="Cuticle_Struct_Prot"/>
</dbReference>
<dbReference type="PANTHER" id="PTHR10380">
    <property type="entry name" value="CUTICLE PROTEIN"/>
    <property type="match status" value="1"/>
</dbReference>
<feature type="compositionally biased region" description="Polar residues" evidence="3">
    <location>
        <begin position="55"/>
        <end position="67"/>
    </location>
</feature>
<feature type="chain" id="PRO_5005522870" evidence="4">
    <location>
        <begin position="19"/>
        <end position="226"/>
    </location>
</feature>
<evidence type="ECO:0000256" key="2">
    <source>
        <dbReference type="PROSITE-ProRule" id="PRU00497"/>
    </source>
</evidence>
<dbReference type="Pfam" id="PF00379">
    <property type="entry name" value="Chitin_bind_4"/>
    <property type="match status" value="1"/>
</dbReference>
<dbReference type="GeneID" id="108967893"/>
<dbReference type="GO" id="GO:0008010">
    <property type="term" value="F:structural constituent of chitin-based larval cuticle"/>
    <property type="evidence" value="ECO:0007669"/>
    <property type="project" value="TreeGrafter"/>
</dbReference>
<feature type="region of interest" description="Disordered" evidence="3">
    <location>
        <begin position="55"/>
        <end position="78"/>
    </location>
</feature>
<dbReference type="PROSITE" id="PS51155">
    <property type="entry name" value="CHIT_BIND_RR_2"/>
    <property type="match status" value="1"/>
</dbReference>
<feature type="region of interest" description="Disordered" evidence="3">
    <location>
        <begin position="188"/>
        <end position="226"/>
    </location>
</feature>
<accession>A0A0K8W7N4</accession>
<organism evidence="5">
    <name type="scientific">Bactrocera latifrons</name>
    <name type="common">Malaysian fruit fly</name>
    <name type="synonym">Chaetodacus latifrons</name>
    <dbReference type="NCBI Taxonomy" id="174628"/>
    <lineage>
        <taxon>Eukaryota</taxon>
        <taxon>Metazoa</taxon>
        <taxon>Ecdysozoa</taxon>
        <taxon>Arthropoda</taxon>
        <taxon>Hexapoda</taxon>
        <taxon>Insecta</taxon>
        <taxon>Pterygota</taxon>
        <taxon>Neoptera</taxon>
        <taxon>Endopterygota</taxon>
        <taxon>Diptera</taxon>
        <taxon>Brachycera</taxon>
        <taxon>Muscomorpha</taxon>
        <taxon>Tephritoidea</taxon>
        <taxon>Tephritidae</taxon>
        <taxon>Bactrocera</taxon>
        <taxon>Bactrocera</taxon>
    </lineage>
</organism>
<dbReference type="EMBL" id="GDHF01005116">
    <property type="protein sequence ID" value="JAI47198.1"/>
    <property type="molecule type" value="Transcribed_RNA"/>
</dbReference>
<evidence type="ECO:0000256" key="1">
    <source>
        <dbReference type="ARBA" id="ARBA00022460"/>
    </source>
</evidence>
<dbReference type="CTD" id="18543"/>
<dbReference type="InterPro" id="IPR031311">
    <property type="entry name" value="CHIT_BIND_RR_consensus"/>
</dbReference>
<dbReference type="InterPro" id="IPR000618">
    <property type="entry name" value="Insect_cuticle"/>
</dbReference>
<keyword evidence="1 2" id="KW-0193">Cuticle</keyword>